<comment type="caution">
    <text evidence="7">The sequence shown here is derived from an EMBL/GenBank/DDBJ whole genome shotgun (WGS) entry which is preliminary data.</text>
</comment>
<evidence type="ECO:0000256" key="1">
    <source>
        <dbReference type="ARBA" id="ARBA00005417"/>
    </source>
</evidence>
<feature type="compositionally biased region" description="Low complexity" evidence="5">
    <location>
        <begin position="355"/>
        <end position="373"/>
    </location>
</feature>
<evidence type="ECO:0000256" key="2">
    <source>
        <dbReference type="ARBA" id="ARBA00022448"/>
    </source>
</evidence>
<feature type="region of interest" description="Disordered" evidence="5">
    <location>
        <begin position="290"/>
        <end position="416"/>
    </location>
</feature>
<dbReference type="InterPro" id="IPR017871">
    <property type="entry name" value="ABC_transporter-like_CS"/>
</dbReference>
<feature type="compositionally biased region" description="Basic and acidic residues" evidence="5">
    <location>
        <begin position="293"/>
        <end position="313"/>
    </location>
</feature>
<dbReference type="InterPro" id="IPR003593">
    <property type="entry name" value="AAA+_ATPase"/>
</dbReference>
<protein>
    <submittedName>
        <fullName evidence="7">ABC-2 type transport system ATP-binding protein</fullName>
    </submittedName>
</protein>
<keyword evidence="8" id="KW-1185">Reference proteome</keyword>
<comment type="similarity">
    <text evidence="1">Belongs to the ABC transporter superfamily.</text>
</comment>
<dbReference type="AlphaFoldDB" id="A0A7W9HLP8"/>
<reference evidence="7 8" key="1">
    <citation type="submission" date="2020-08" db="EMBL/GenBank/DDBJ databases">
        <title>Sequencing the genomes of 1000 actinobacteria strains.</title>
        <authorList>
            <person name="Klenk H.-P."/>
        </authorList>
    </citation>
    <scope>NUCLEOTIDE SEQUENCE [LARGE SCALE GENOMIC DNA]</scope>
    <source>
        <strain evidence="7 8">DSM 45486</strain>
    </source>
</reference>
<dbReference type="InterPro" id="IPR003439">
    <property type="entry name" value="ABC_transporter-like_ATP-bd"/>
</dbReference>
<evidence type="ECO:0000256" key="4">
    <source>
        <dbReference type="ARBA" id="ARBA00022840"/>
    </source>
</evidence>
<dbReference type="PROSITE" id="PS50893">
    <property type="entry name" value="ABC_TRANSPORTER_2"/>
    <property type="match status" value="1"/>
</dbReference>
<feature type="domain" description="ABC transporter" evidence="6">
    <location>
        <begin position="2"/>
        <end position="227"/>
    </location>
</feature>
<organism evidence="7 8">
    <name type="scientific">Saccharothrix ecbatanensis</name>
    <dbReference type="NCBI Taxonomy" id="1105145"/>
    <lineage>
        <taxon>Bacteria</taxon>
        <taxon>Bacillati</taxon>
        <taxon>Actinomycetota</taxon>
        <taxon>Actinomycetes</taxon>
        <taxon>Pseudonocardiales</taxon>
        <taxon>Pseudonocardiaceae</taxon>
        <taxon>Saccharothrix</taxon>
    </lineage>
</organism>
<feature type="compositionally biased region" description="Basic and acidic residues" evidence="5">
    <location>
        <begin position="391"/>
        <end position="407"/>
    </location>
</feature>
<dbReference type="SMART" id="SM00382">
    <property type="entry name" value="AAA"/>
    <property type="match status" value="1"/>
</dbReference>
<evidence type="ECO:0000313" key="7">
    <source>
        <dbReference type="EMBL" id="MBB5804039.1"/>
    </source>
</evidence>
<dbReference type="GO" id="GO:0005524">
    <property type="term" value="F:ATP binding"/>
    <property type="evidence" value="ECO:0007669"/>
    <property type="project" value="UniProtKB-KW"/>
</dbReference>
<dbReference type="EMBL" id="JACHMO010000001">
    <property type="protein sequence ID" value="MBB5804039.1"/>
    <property type="molecule type" value="Genomic_DNA"/>
</dbReference>
<dbReference type="GO" id="GO:0016887">
    <property type="term" value="F:ATP hydrolysis activity"/>
    <property type="evidence" value="ECO:0007669"/>
    <property type="project" value="InterPro"/>
</dbReference>
<dbReference type="SUPFAM" id="SSF52540">
    <property type="entry name" value="P-loop containing nucleoside triphosphate hydrolases"/>
    <property type="match status" value="1"/>
</dbReference>
<gene>
    <name evidence="7" type="ORF">F4560_003807</name>
</gene>
<evidence type="ECO:0000256" key="3">
    <source>
        <dbReference type="ARBA" id="ARBA00022741"/>
    </source>
</evidence>
<dbReference type="Pfam" id="PF00005">
    <property type="entry name" value="ABC_tran"/>
    <property type="match status" value="1"/>
</dbReference>
<dbReference type="CDD" id="cd03268">
    <property type="entry name" value="ABC_BcrA_bacitracin_resist"/>
    <property type="match status" value="1"/>
</dbReference>
<evidence type="ECO:0000259" key="6">
    <source>
        <dbReference type="PROSITE" id="PS50893"/>
    </source>
</evidence>
<evidence type="ECO:0000256" key="5">
    <source>
        <dbReference type="SAM" id="MobiDB-lite"/>
    </source>
</evidence>
<dbReference type="InterPro" id="IPR027417">
    <property type="entry name" value="P-loop_NTPase"/>
</dbReference>
<keyword evidence="2" id="KW-0813">Transport</keyword>
<feature type="compositionally biased region" description="Pro residues" evidence="5">
    <location>
        <begin position="343"/>
        <end position="354"/>
    </location>
</feature>
<sequence>MIQVRQLTKRYRATRAVDGLTFEVKPGYVAGFLGPNGAGKSTTMRAILGLDRPTSGEALVDGRRYADIHRPLHHVGALLDAGAVHGGRSAYDHLRVLARSNGIKDSRVVATLEQVGLAGVARRRVGSLSLGMKQRLGVAAALLGDPGVLLFDEPVNGLDPEGIRWIRHLMRDLAREGRTVLVSSHLMSEMALTADRVIVIGRGKLILEASMRDLQEKFRKDVLVRSPMPDALAAVLAAAGATARPEDGALLVQGLDAPAIADLAAHHHIPIHELTPRSASLEDAYLELTEDSTEYRTDSRPADSRPADSRPADSRPAGGRRVDPYPADSRPVDARPVDARPADPSPVDPSPADPRPAGARRADSRSAGARPAGTHSGGPVPADSRTANPRPADDRSAEFRAADRHPAEPSTTETAR</sequence>
<proteinExistence type="inferred from homology"/>
<dbReference type="Proteomes" id="UP000552097">
    <property type="component" value="Unassembled WGS sequence"/>
</dbReference>
<keyword evidence="4 7" id="KW-0067">ATP-binding</keyword>
<accession>A0A7W9HLP8</accession>
<dbReference type="PANTHER" id="PTHR43335:SF4">
    <property type="entry name" value="ABC TRANSPORTER, ATP-BINDING PROTEIN"/>
    <property type="match status" value="1"/>
</dbReference>
<dbReference type="Gene3D" id="3.40.50.300">
    <property type="entry name" value="P-loop containing nucleotide triphosphate hydrolases"/>
    <property type="match status" value="1"/>
</dbReference>
<dbReference type="PROSITE" id="PS00211">
    <property type="entry name" value="ABC_TRANSPORTER_1"/>
    <property type="match status" value="1"/>
</dbReference>
<keyword evidence="3" id="KW-0547">Nucleotide-binding</keyword>
<feature type="compositionally biased region" description="Basic and acidic residues" evidence="5">
    <location>
        <begin position="330"/>
        <end position="341"/>
    </location>
</feature>
<evidence type="ECO:0000313" key="8">
    <source>
        <dbReference type="Proteomes" id="UP000552097"/>
    </source>
</evidence>
<dbReference type="PANTHER" id="PTHR43335">
    <property type="entry name" value="ABC TRANSPORTER, ATP-BINDING PROTEIN"/>
    <property type="match status" value="1"/>
</dbReference>
<name>A0A7W9HLP8_9PSEU</name>